<feature type="compositionally biased region" description="Polar residues" evidence="1">
    <location>
        <begin position="26"/>
        <end position="38"/>
    </location>
</feature>
<protein>
    <recommendedName>
        <fullName evidence="4">NB-ARC domain containing protein</fullName>
    </recommendedName>
</protein>
<keyword evidence="3" id="KW-1185">Reference proteome</keyword>
<evidence type="ECO:0008006" key="4">
    <source>
        <dbReference type="Google" id="ProtNLM"/>
    </source>
</evidence>
<comment type="caution">
    <text evidence="2">The sequence shown here is derived from an EMBL/GenBank/DDBJ whole genome shotgun (WGS) entry which is preliminary data.</text>
</comment>
<organism evidence="2 3">
    <name type="scientific">Solanum tuberosum</name>
    <name type="common">Potato</name>
    <dbReference type="NCBI Taxonomy" id="4113"/>
    <lineage>
        <taxon>Eukaryota</taxon>
        <taxon>Viridiplantae</taxon>
        <taxon>Streptophyta</taxon>
        <taxon>Embryophyta</taxon>
        <taxon>Tracheophyta</taxon>
        <taxon>Spermatophyta</taxon>
        <taxon>Magnoliopsida</taxon>
        <taxon>eudicotyledons</taxon>
        <taxon>Gunneridae</taxon>
        <taxon>Pentapetalae</taxon>
        <taxon>asterids</taxon>
        <taxon>lamiids</taxon>
        <taxon>Solanales</taxon>
        <taxon>Solanaceae</taxon>
        <taxon>Solanoideae</taxon>
        <taxon>Solaneae</taxon>
        <taxon>Solanum</taxon>
    </lineage>
</organism>
<feature type="region of interest" description="Disordered" evidence="1">
    <location>
        <begin position="280"/>
        <end position="310"/>
    </location>
</feature>
<reference evidence="2 3" key="1">
    <citation type="journal article" date="2021" name="bioRxiv">
        <title>Chromosome-scale and haplotype-resolved genome assembly of a tetraploid potato cultivar.</title>
        <authorList>
            <person name="Sun H."/>
            <person name="Jiao W.-B."/>
            <person name="Krause K."/>
            <person name="Campoy J.A."/>
            <person name="Goel M."/>
            <person name="Folz-Donahue K."/>
            <person name="Kukat C."/>
            <person name="Huettel B."/>
            <person name="Schneeberger K."/>
        </authorList>
    </citation>
    <scope>NUCLEOTIDE SEQUENCE [LARGE SCALE GENOMIC DNA]</scope>
    <source>
        <strain evidence="2">SolTubOtavaFocal</strain>
        <tissue evidence="2">Leaves</tissue>
    </source>
</reference>
<dbReference type="Proteomes" id="UP000826656">
    <property type="component" value="Unassembled WGS sequence"/>
</dbReference>
<evidence type="ECO:0000256" key="1">
    <source>
        <dbReference type="SAM" id="MobiDB-lite"/>
    </source>
</evidence>
<sequence length="310" mass="33952">MVGRKANEQIVDNSTQLTNRFAALSNDPQASRLNNNENQEAKSQQEDTTDQQGKYVQTKEWVLHIFMRPELHTQRAGADPISEQVQTTLEKPLDTLQSSDATTSVEGVIDEVLGSVECQGDNAAVNFHSPVADIEVLEDNISGEIIAIPHQQVVLPLAMSSPAIQDNNQQSDNQVSMLTKKVQVGGGVDVTGEELLNTSLSQAIVKVPRMVQMDDSQLIQIESPNKVLHDIISHNIDVGSSGNNESYGTQIAKGLTEEDSIDELWDVQLEADLSPRLLKCARKGKKQGNGDKNAPIRVQPKRVKTTSNKQ</sequence>
<dbReference type="EMBL" id="JAIVGD010000003">
    <property type="protein sequence ID" value="KAH0775984.1"/>
    <property type="molecule type" value="Genomic_DNA"/>
</dbReference>
<accession>A0ABQ7W5G7</accession>
<feature type="region of interest" description="Disordered" evidence="1">
    <location>
        <begin position="26"/>
        <end position="54"/>
    </location>
</feature>
<evidence type="ECO:0000313" key="2">
    <source>
        <dbReference type="EMBL" id="KAH0775984.1"/>
    </source>
</evidence>
<evidence type="ECO:0000313" key="3">
    <source>
        <dbReference type="Proteomes" id="UP000826656"/>
    </source>
</evidence>
<gene>
    <name evidence="2" type="ORF">KY290_007395</name>
</gene>
<name>A0ABQ7W5G7_SOLTU</name>
<proteinExistence type="predicted"/>